<dbReference type="Gene3D" id="3.30.70.330">
    <property type="match status" value="1"/>
</dbReference>
<evidence type="ECO:0000313" key="4">
    <source>
        <dbReference type="Proteomes" id="UP000887566"/>
    </source>
</evidence>
<dbReference type="AlphaFoldDB" id="A0A914VAP5"/>
<dbReference type="InterPro" id="IPR050907">
    <property type="entry name" value="SRSF"/>
</dbReference>
<evidence type="ECO:0000313" key="5">
    <source>
        <dbReference type="WBParaSite" id="PSAMB.scaffold17175size1181.g37173.t1"/>
    </source>
</evidence>
<keyword evidence="4" id="KW-1185">Reference proteome</keyword>
<feature type="compositionally biased region" description="Basic and acidic residues" evidence="2">
    <location>
        <begin position="11"/>
        <end position="27"/>
    </location>
</feature>
<protein>
    <submittedName>
        <fullName evidence="5">RRM domain-containing protein</fullName>
    </submittedName>
</protein>
<dbReference type="SMART" id="SM00360">
    <property type="entry name" value="RRM"/>
    <property type="match status" value="1"/>
</dbReference>
<feature type="region of interest" description="Disordered" evidence="2">
    <location>
        <begin position="113"/>
        <end position="219"/>
    </location>
</feature>
<feature type="compositionally biased region" description="Low complexity" evidence="2">
    <location>
        <begin position="28"/>
        <end position="37"/>
    </location>
</feature>
<proteinExistence type="predicted"/>
<feature type="domain" description="RRM" evidence="3">
    <location>
        <begin position="42"/>
        <end position="115"/>
    </location>
</feature>
<name>A0A914VAP5_9BILA</name>
<dbReference type="InterPro" id="IPR000504">
    <property type="entry name" value="RRM_dom"/>
</dbReference>
<dbReference type="SUPFAM" id="SSF54928">
    <property type="entry name" value="RNA-binding domain, RBD"/>
    <property type="match status" value="1"/>
</dbReference>
<sequence length="219" mass="24679">MTVFSSVPGDCDDHHRSFSAGDADKKNSSSGRMSSSGKMVDAKVYIGNLGNDGDEETISEAFKRFGRIKAVFIAKRPPGFAFVEFEDARDAEDAVADMDGRTLCGRKIRVEMSSGRSRWPGGRPPSYLLRKPAPRYVRSPPRGDSRFSSSSGGGRRDGGGYNNGDHRRRSRSRTWSRSPVRSHDDRHRRRPSPPRSRDADRRRSRREDDSPPRRSRDHK</sequence>
<dbReference type="PROSITE" id="PS50102">
    <property type="entry name" value="RRM"/>
    <property type="match status" value="1"/>
</dbReference>
<dbReference type="WBParaSite" id="PSAMB.scaffold17175size1181.g37173.t1">
    <property type="protein sequence ID" value="PSAMB.scaffold17175size1181.g37173.t1"/>
    <property type="gene ID" value="PSAMB.scaffold17175size1181.g37173"/>
</dbReference>
<dbReference type="Pfam" id="PF00076">
    <property type="entry name" value="RRM_1"/>
    <property type="match status" value="1"/>
</dbReference>
<evidence type="ECO:0000259" key="3">
    <source>
        <dbReference type="PROSITE" id="PS50102"/>
    </source>
</evidence>
<dbReference type="FunFam" id="3.30.70.330:FF:001074">
    <property type="entry name" value="Splicing factor, arginine/serine-rich 7"/>
    <property type="match status" value="1"/>
</dbReference>
<keyword evidence="1" id="KW-0694">RNA-binding</keyword>
<feature type="region of interest" description="Disordered" evidence="2">
    <location>
        <begin position="1"/>
        <end position="37"/>
    </location>
</feature>
<reference evidence="5" key="1">
    <citation type="submission" date="2022-11" db="UniProtKB">
        <authorList>
            <consortium name="WormBaseParasite"/>
        </authorList>
    </citation>
    <scope>IDENTIFICATION</scope>
</reference>
<dbReference type="GO" id="GO:0003723">
    <property type="term" value="F:RNA binding"/>
    <property type="evidence" value="ECO:0007669"/>
    <property type="project" value="UniProtKB-UniRule"/>
</dbReference>
<accession>A0A914VAP5</accession>
<dbReference type="CDD" id="cd12373">
    <property type="entry name" value="RRM_SRSF3_like"/>
    <property type="match status" value="1"/>
</dbReference>
<evidence type="ECO:0000256" key="2">
    <source>
        <dbReference type="SAM" id="MobiDB-lite"/>
    </source>
</evidence>
<feature type="compositionally biased region" description="Low complexity" evidence="2">
    <location>
        <begin position="138"/>
        <end position="150"/>
    </location>
</feature>
<feature type="compositionally biased region" description="Basic and acidic residues" evidence="2">
    <location>
        <begin position="195"/>
        <end position="219"/>
    </location>
</feature>
<dbReference type="PANTHER" id="PTHR23147">
    <property type="entry name" value="SERINE/ARGININE RICH SPLICING FACTOR"/>
    <property type="match status" value="1"/>
</dbReference>
<dbReference type="Proteomes" id="UP000887566">
    <property type="component" value="Unplaced"/>
</dbReference>
<dbReference type="InterPro" id="IPR035979">
    <property type="entry name" value="RBD_domain_sf"/>
</dbReference>
<evidence type="ECO:0000256" key="1">
    <source>
        <dbReference type="PROSITE-ProRule" id="PRU00176"/>
    </source>
</evidence>
<organism evidence="4 5">
    <name type="scientific">Plectus sambesii</name>
    <dbReference type="NCBI Taxonomy" id="2011161"/>
    <lineage>
        <taxon>Eukaryota</taxon>
        <taxon>Metazoa</taxon>
        <taxon>Ecdysozoa</taxon>
        <taxon>Nematoda</taxon>
        <taxon>Chromadorea</taxon>
        <taxon>Plectida</taxon>
        <taxon>Plectina</taxon>
        <taxon>Plectoidea</taxon>
        <taxon>Plectidae</taxon>
        <taxon>Plectus</taxon>
    </lineage>
</organism>
<dbReference type="InterPro" id="IPR012677">
    <property type="entry name" value="Nucleotide-bd_a/b_plait_sf"/>
</dbReference>